<evidence type="ECO:0000259" key="1">
    <source>
        <dbReference type="PROSITE" id="PS50927"/>
    </source>
</evidence>
<organism evidence="2 3">
    <name type="scientific">Hymenobacter montanus</name>
    <dbReference type="NCBI Taxonomy" id="2771359"/>
    <lineage>
        <taxon>Bacteria</taxon>
        <taxon>Pseudomonadati</taxon>
        <taxon>Bacteroidota</taxon>
        <taxon>Cytophagia</taxon>
        <taxon>Cytophagales</taxon>
        <taxon>Hymenobacteraceae</taxon>
        <taxon>Hymenobacter</taxon>
    </lineage>
</organism>
<dbReference type="PROSITE" id="PS50927">
    <property type="entry name" value="BULB_LECTIN"/>
    <property type="match status" value="1"/>
</dbReference>
<dbReference type="InterPro" id="IPR036426">
    <property type="entry name" value="Bulb-type_lectin_dom_sf"/>
</dbReference>
<gene>
    <name evidence="2" type="ORF">IC235_19920</name>
</gene>
<reference evidence="2" key="1">
    <citation type="submission" date="2020-09" db="EMBL/GenBank/DDBJ databases">
        <authorList>
            <person name="Kim M.K."/>
        </authorList>
    </citation>
    <scope>NUCLEOTIDE SEQUENCE</scope>
    <source>
        <strain evidence="2">BT664</strain>
    </source>
</reference>
<dbReference type="PROSITE" id="PS51257">
    <property type="entry name" value="PROKAR_LIPOPROTEIN"/>
    <property type="match status" value="1"/>
</dbReference>
<sequence length="155" mass="16415">MKSTLKFSLFTALLSLGLAGCSKQEAPTPTVPSAAATTANANGESILRAGERLTAGQFLQSYGGQYRLVMQGDGNLVIYRLADFSARWSSRTAGNPGAFCTMQSDGNFVVYAANGRPLFTGGAQDRPNVRYFAYLVDNGILYTAVNGAAIKAISR</sequence>
<dbReference type="SMART" id="SM00108">
    <property type="entry name" value="B_lectin"/>
    <property type="match status" value="1"/>
</dbReference>
<name>A0A927BGR7_9BACT</name>
<dbReference type="RefSeq" id="WP_191006969.1">
    <property type="nucleotide sequence ID" value="NZ_JACXAD010000029.1"/>
</dbReference>
<accession>A0A927BGR7</accession>
<dbReference type="AlphaFoldDB" id="A0A927BGR7"/>
<comment type="caution">
    <text evidence="2">The sequence shown here is derived from an EMBL/GenBank/DDBJ whole genome shotgun (WGS) entry which is preliminary data.</text>
</comment>
<dbReference type="EMBL" id="JACXAD010000029">
    <property type="protein sequence ID" value="MBD2770161.1"/>
    <property type="molecule type" value="Genomic_DNA"/>
</dbReference>
<evidence type="ECO:0000313" key="3">
    <source>
        <dbReference type="Proteomes" id="UP000612233"/>
    </source>
</evidence>
<dbReference type="Gene3D" id="2.90.10.10">
    <property type="entry name" value="Bulb-type lectin domain"/>
    <property type="match status" value="2"/>
</dbReference>
<dbReference type="SUPFAM" id="SSF51110">
    <property type="entry name" value="alpha-D-mannose-specific plant lectins"/>
    <property type="match status" value="1"/>
</dbReference>
<proteinExistence type="predicted"/>
<dbReference type="InterPro" id="IPR001480">
    <property type="entry name" value="Bulb-type_lectin_dom"/>
</dbReference>
<dbReference type="Proteomes" id="UP000612233">
    <property type="component" value="Unassembled WGS sequence"/>
</dbReference>
<evidence type="ECO:0000313" key="2">
    <source>
        <dbReference type="EMBL" id="MBD2770161.1"/>
    </source>
</evidence>
<feature type="domain" description="Bulb-type lectin" evidence="1">
    <location>
        <begin position="44"/>
        <end position="155"/>
    </location>
</feature>
<keyword evidence="3" id="KW-1185">Reference proteome</keyword>
<protein>
    <recommendedName>
        <fullName evidence="1">Bulb-type lectin domain-containing protein</fullName>
    </recommendedName>
</protein>